<dbReference type="NCBIfam" id="TIGR00079">
    <property type="entry name" value="pept_deformyl"/>
    <property type="match status" value="1"/>
</dbReference>
<comment type="caution">
    <text evidence="5">The sequence shown here is derived from an EMBL/GenBank/DDBJ whole genome shotgun (WGS) entry which is preliminary data.</text>
</comment>
<dbReference type="NCBIfam" id="NF001159">
    <property type="entry name" value="PRK00150.1-3"/>
    <property type="match status" value="1"/>
</dbReference>
<comment type="cofactor">
    <cofactor evidence="4">
        <name>Fe(2+)</name>
        <dbReference type="ChEBI" id="CHEBI:29033"/>
    </cofactor>
    <text evidence="4">Binds 1 Fe(2+) ion.</text>
</comment>
<dbReference type="GO" id="GO:0006412">
    <property type="term" value="P:translation"/>
    <property type="evidence" value="ECO:0007669"/>
    <property type="project" value="UniProtKB-UniRule"/>
</dbReference>
<dbReference type="Gene3D" id="3.90.45.10">
    <property type="entry name" value="Peptide deformylase"/>
    <property type="match status" value="1"/>
</dbReference>
<comment type="catalytic activity">
    <reaction evidence="4">
        <text>N-terminal N-formyl-L-methionyl-[peptide] + H2O = N-terminal L-methionyl-[peptide] + formate</text>
        <dbReference type="Rhea" id="RHEA:24420"/>
        <dbReference type="Rhea" id="RHEA-COMP:10639"/>
        <dbReference type="Rhea" id="RHEA-COMP:10640"/>
        <dbReference type="ChEBI" id="CHEBI:15377"/>
        <dbReference type="ChEBI" id="CHEBI:15740"/>
        <dbReference type="ChEBI" id="CHEBI:49298"/>
        <dbReference type="ChEBI" id="CHEBI:64731"/>
        <dbReference type="EC" id="3.5.1.88"/>
    </reaction>
</comment>
<dbReference type="EMBL" id="SLWB01000010">
    <property type="protein sequence ID" value="TCN65685.1"/>
    <property type="molecule type" value="Genomic_DNA"/>
</dbReference>
<evidence type="ECO:0000313" key="6">
    <source>
        <dbReference type="Proteomes" id="UP000294830"/>
    </source>
</evidence>
<name>A0A4R2ECI9_9BACT</name>
<feature type="binding site" evidence="4">
    <location>
        <position position="140"/>
    </location>
    <ligand>
        <name>Fe cation</name>
        <dbReference type="ChEBI" id="CHEBI:24875"/>
    </ligand>
</feature>
<dbReference type="HAMAP" id="MF_00163">
    <property type="entry name" value="Pep_deformylase"/>
    <property type="match status" value="1"/>
</dbReference>
<feature type="active site" evidence="4">
    <location>
        <position position="141"/>
    </location>
</feature>
<dbReference type="EC" id="3.5.1.88" evidence="4"/>
<proteinExistence type="inferred from homology"/>
<dbReference type="SUPFAM" id="SSF56420">
    <property type="entry name" value="Peptide deformylase"/>
    <property type="match status" value="1"/>
</dbReference>
<keyword evidence="4" id="KW-0648">Protein biosynthesis</keyword>
<dbReference type="InterPro" id="IPR023635">
    <property type="entry name" value="Peptide_deformylase"/>
</dbReference>
<dbReference type="RefSeq" id="WP_131839671.1">
    <property type="nucleotide sequence ID" value="NZ_SLWB01000010.1"/>
</dbReference>
<dbReference type="OrthoDB" id="9784988at2"/>
<comment type="function">
    <text evidence="4">Removes the formyl group from the N-terminal Met of newly synthesized proteins. Requires at least a dipeptide for an efficient rate of reaction. N-terminal L-methionine is a prerequisite for activity but the enzyme has broad specificity at other positions.</text>
</comment>
<dbReference type="PRINTS" id="PR01576">
    <property type="entry name" value="PDEFORMYLASE"/>
</dbReference>
<evidence type="ECO:0000256" key="1">
    <source>
        <dbReference type="ARBA" id="ARBA00010759"/>
    </source>
</evidence>
<reference evidence="5 6" key="1">
    <citation type="submission" date="2019-03" db="EMBL/GenBank/DDBJ databases">
        <title>Genomic Encyclopedia of Archaeal and Bacterial Type Strains, Phase II (KMG-II): from individual species to whole genera.</title>
        <authorList>
            <person name="Goeker M."/>
        </authorList>
    </citation>
    <scope>NUCLEOTIDE SEQUENCE [LARGE SCALE GENOMIC DNA]</scope>
    <source>
        <strain evidence="5 6">RL-C</strain>
    </source>
</reference>
<comment type="similarity">
    <text evidence="1 4">Belongs to the polypeptide deformylase family.</text>
</comment>
<feature type="binding site" evidence="4">
    <location>
        <position position="144"/>
    </location>
    <ligand>
        <name>Fe cation</name>
        <dbReference type="ChEBI" id="CHEBI:24875"/>
    </ligand>
</feature>
<sequence length="183" mass="20718">MILPIYVYGSPVLKKVAGNIDPNYEGLEAFLKDMWETMYHADGVGLAAPQVGKSVRVFVIDGSGFAEEDPRLENFKKTFINAQILERSGEPWPFNEGCLSLPGLREDVYRESSIKIKYQDENFVEHVEVYDGIAARIIQHEYDHLDGILFVDRLSPLRKRLVKGKLTAMAKGKFSADYKCKQG</sequence>
<keyword evidence="3 4" id="KW-0378">Hydrolase</keyword>
<protein>
    <recommendedName>
        <fullName evidence="4">Peptide deformylase</fullName>
        <shortName evidence="4">PDF</shortName>
        <ecNumber evidence="4">3.5.1.88</ecNumber>
    </recommendedName>
    <alternativeName>
        <fullName evidence="4">Polypeptide deformylase</fullName>
    </alternativeName>
</protein>
<evidence type="ECO:0000256" key="2">
    <source>
        <dbReference type="ARBA" id="ARBA00022723"/>
    </source>
</evidence>
<dbReference type="GO" id="GO:0042586">
    <property type="term" value="F:peptide deformylase activity"/>
    <property type="evidence" value="ECO:0007669"/>
    <property type="project" value="UniProtKB-UniRule"/>
</dbReference>
<dbReference type="AlphaFoldDB" id="A0A4R2ECI9"/>
<gene>
    <name evidence="4" type="primary">def</name>
    <name evidence="5" type="ORF">CLV25_11075</name>
</gene>
<dbReference type="InterPro" id="IPR036821">
    <property type="entry name" value="Peptide_deformylase_sf"/>
</dbReference>
<accession>A0A4R2ECI9</accession>
<dbReference type="Pfam" id="PF01327">
    <property type="entry name" value="Pep_deformylase"/>
    <property type="match status" value="1"/>
</dbReference>
<evidence type="ECO:0000313" key="5">
    <source>
        <dbReference type="EMBL" id="TCN65685.1"/>
    </source>
</evidence>
<keyword evidence="2 4" id="KW-0479">Metal-binding</keyword>
<keyword evidence="4" id="KW-0408">Iron</keyword>
<feature type="binding site" evidence="4">
    <location>
        <position position="98"/>
    </location>
    <ligand>
        <name>Fe cation</name>
        <dbReference type="ChEBI" id="CHEBI:24875"/>
    </ligand>
</feature>
<dbReference type="CDD" id="cd00487">
    <property type="entry name" value="Pep_deformylase"/>
    <property type="match status" value="1"/>
</dbReference>
<keyword evidence="6" id="KW-1185">Reference proteome</keyword>
<dbReference type="GO" id="GO:0046872">
    <property type="term" value="F:metal ion binding"/>
    <property type="evidence" value="ECO:0007669"/>
    <property type="project" value="UniProtKB-KW"/>
</dbReference>
<evidence type="ECO:0000256" key="4">
    <source>
        <dbReference type="HAMAP-Rule" id="MF_00163"/>
    </source>
</evidence>
<dbReference type="Proteomes" id="UP000294830">
    <property type="component" value="Unassembled WGS sequence"/>
</dbReference>
<dbReference type="PIRSF" id="PIRSF004749">
    <property type="entry name" value="Pep_def"/>
    <property type="match status" value="1"/>
</dbReference>
<dbReference type="PANTHER" id="PTHR10458">
    <property type="entry name" value="PEPTIDE DEFORMYLASE"/>
    <property type="match status" value="1"/>
</dbReference>
<evidence type="ECO:0000256" key="3">
    <source>
        <dbReference type="ARBA" id="ARBA00022801"/>
    </source>
</evidence>
<organism evidence="5 6">
    <name type="scientific">Acetobacteroides hydrogenigenes</name>
    <dbReference type="NCBI Taxonomy" id="979970"/>
    <lineage>
        <taxon>Bacteria</taxon>
        <taxon>Pseudomonadati</taxon>
        <taxon>Bacteroidota</taxon>
        <taxon>Bacteroidia</taxon>
        <taxon>Bacteroidales</taxon>
        <taxon>Rikenellaceae</taxon>
        <taxon>Acetobacteroides</taxon>
    </lineage>
</organism>
<dbReference type="PANTHER" id="PTHR10458:SF22">
    <property type="entry name" value="PEPTIDE DEFORMYLASE"/>
    <property type="match status" value="1"/>
</dbReference>